<dbReference type="SUPFAM" id="SSF51197">
    <property type="entry name" value="Clavaminate synthase-like"/>
    <property type="match status" value="1"/>
</dbReference>
<organism evidence="3">
    <name type="scientific">Pseudo-nitzschia australis</name>
    <dbReference type="NCBI Taxonomy" id="44445"/>
    <lineage>
        <taxon>Eukaryota</taxon>
        <taxon>Sar</taxon>
        <taxon>Stramenopiles</taxon>
        <taxon>Ochrophyta</taxon>
        <taxon>Bacillariophyta</taxon>
        <taxon>Bacillariophyceae</taxon>
        <taxon>Bacillariophycidae</taxon>
        <taxon>Bacillariales</taxon>
        <taxon>Bacillariaceae</taxon>
        <taxon>Pseudo-nitzschia</taxon>
    </lineage>
</organism>
<evidence type="ECO:0000313" key="3">
    <source>
        <dbReference type="EMBL" id="CAE0716365.1"/>
    </source>
</evidence>
<keyword evidence="2" id="KW-0472">Membrane</keyword>
<gene>
    <name evidence="3" type="ORF">PAUS00366_LOCUS9117</name>
</gene>
<dbReference type="AlphaFoldDB" id="A0A7S4EIT3"/>
<evidence type="ECO:0008006" key="4">
    <source>
        <dbReference type="Google" id="ProtNLM"/>
    </source>
</evidence>
<feature type="compositionally biased region" description="Low complexity" evidence="1">
    <location>
        <begin position="166"/>
        <end position="186"/>
    </location>
</feature>
<name>A0A7S4EIT3_9STRA</name>
<sequence>MNEEENTVIRIRYRRHTQNRIKKRRRCSPLNTITNDGDRYRRRSWCSWLYYYCWCALILVLVIEASKECKHDCVYDEDDKDNDNDKEKKPPAAATTIDAAKRLIRRGFFFLDTNDLDLHFDSDFLSSWIEDIFVVLEPSFEKKEIESMVHEAKNEMMAAKRKTTTTRRTTNSSSSNSNGNGNITINGECSATPSSSEEDNSCNSDNKYKQKFTGDRHAAGLLQMVDDPDCLHGELDARNPSLFDIQSAKRILVKCRMLVLRNLFSKETTDAVLPAYTRYVRDIRSGAIGMEGTTTFGGDYFVLKEDRDNSRFNYLATKELVQQSKGLLDSDVLVELLADPALLGEDVIVNHVGTIHALPGARAQYWHTDGPYLYYDSENENDNDQNDGDGVRVAGHDLPPYAINMFTPLVPSAITPRDGPTEFCLGSSYLRGHDYEADLPVQNLDLLTQKDGIVEDLQEFEWTVENYGHSGDIECPEVLRRIPLLNTGDALLFDYLVTHRGGANRNFDDDDDNDNDLDGRSMVFATYSRKWFRDTNFDTDFGNSGETETELEELTKLSRYAVVGGEDEAKDDTE</sequence>
<dbReference type="Gene3D" id="2.60.120.620">
    <property type="entry name" value="q2cbj1_9rhob like domain"/>
    <property type="match status" value="1"/>
</dbReference>
<dbReference type="PANTHER" id="PTHR37563">
    <property type="entry name" value="PHYTANOYL-COA DIOXYGENASE FAMILY PROTEIN (AFU_ORTHOLOGUE AFUA_2G03330)"/>
    <property type="match status" value="1"/>
</dbReference>
<accession>A0A7S4EIT3</accession>
<dbReference type="InterPro" id="IPR051961">
    <property type="entry name" value="Fungal_Metabolite_Diox"/>
</dbReference>
<dbReference type="PANTHER" id="PTHR37563:SF2">
    <property type="entry name" value="PHYTANOYL-COA DIOXYGENASE FAMILY PROTEIN (AFU_ORTHOLOGUE AFUA_2G03330)"/>
    <property type="match status" value="1"/>
</dbReference>
<protein>
    <recommendedName>
        <fullName evidence="4">Phytanoyl-CoA dioxygenase</fullName>
    </recommendedName>
</protein>
<keyword evidence="2" id="KW-1133">Transmembrane helix</keyword>
<proteinExistence type="predicted"/>
<reference evidence="3" key="1">
    <citation type="submission" date="2021-01" db="EMBL/GenBank/DDBJ databases">
        <authorList>
            <person name="Corre E."/>
            <person name="Pelletier E."/>
            <person name="Niang G."/>
            <person name="Scheremetjew M."/>
            <person name="Finn R."/>
            <person name="Kale V."/>
            <person name="Holt S."/>
            <person name="Cochrane G."/>
            <person name="Meng A."/>
            <person name="Brown T."/>
            <person name="Cohen L."/>
        </authorList>
    </citation>
    <scope>NUCLEOTIDE SEQUENCE</scope>
    <source>
        <strain evidence="3">10249 10 AB</strain>
    </source>
</reference>
<evidence type="ECO:0000256" key="2">
    <source>
        <dbReference type="SAM" id="Phobius"/>
    </source>
</evidence>
<dbReference type="EMBL" id="HBIX01012175">
    <property type="protein sequence ID" value="CAE0716365.1"/>
    <property type="molecule type" value="Transcribed_RNA"/>
</dbReference>
<evidence type="ECO:0000256" key="1">
    <source>
        <dbReference type="SAM" id="MobiDB-lite"/>
    </source>
</evidence>
<keyword evidence="2" id="KW-0812">Transmembrane</keyword>
<feature type="region of interest" description="Disordered" evidence="1">
    <location>
        <begin position="158"/>
        <end position="207"/>
    </location>
</feature>
<feature type="transmembrane region" description="Helical" evidence="2">
    <location>
        <begin position="48"/>
        <end position="66"/>
    </location>
</feature>